<dbReference type="InterPro" id="IPR000515">
    <property type="entry name" value="MetI-like"/>
</dbReference>
<dbReference type="RefSeq" id="WP_144727749.1">
    <property type="nucleotide sequence ID" value="NZ_CAWOWR010000137.1"/>
</dbReference>
<comment type="subcellular location">
    <subcellularLocation>
        <location evidence="1">Cell membrane</location>
        <topology evidence="1">Multi-pass membrane protein</topology>
    </subcellularLocation>
</comment>
<feature type="transmembrane region" description="Helical" evidence="7">
    <location>
        <begin position="123"/>
        <end position="144"/>
    </location>
</feature>
<feature type="transmembrane region" description="Helical" evidence="7">
    <location>
        <begin position="558"/>
        <end position="580"/>
    </location>
</feature>
<evidence type="ECO:0000256" key="6">
    <source>
        <dbReference type="ARBA" id="ARBA00023136"/>
    </source>
</evidence>
<feature type="transmembrane region" description="Helical" evidence="7">
    <location>
        <begin position="394"/>
        <end position="413"/>
    </location>
</feature>
<accession>A0A558HJH0</accession>
<dbReference type="AlphaFoldDB" id="A0A558HJH0"/>
<proteinExistence type="predicted"/>
<organism evidence="9 10">
    <name type="scientific">Cobetia crustatorum</name>
    <dbReference type="NCBI Taxonomy" id="553385"/>
    <lineage>
        <taxon>Bacteria</taxon>
        <taxon>Pseudomonadati</taxon>
        <taxon>Pseudomonadota</taxon>
        <taxon>Gammaproteobacteria</taxon>
        <taxon>Oceanospirillales</taxon>
        <taxon>Halomonadaceae</taxon>
        <taxon>Cobetia</taxon>
    </lineage>
</organism>
<protein>
    <submittedName>
        <fullName evidence="9">ABC transporter permease</fullName>
    </submittedName>
</protein>
<dbReference type="STRING" id="553385.GCA_000591415_00903"/>
<reference evidence="9 10" key="1">
    <citation type="submission" date="2019-07" db="EMBL/GenBank/DDBJ databases">
        <title>Diversity of Bacteria from Kongsfjorden, Arctic.</title>
        <authorList>
            <person name="Yu Y."/>
        </authorList>
    </citation>
    <scope>NUCLEOTIDE SEQUENCE [LARGE SCALE GENOMIC DNA]</scope>
    <source>
        <strain evidence="9 10">SM1923</strain>
    </source>
</reference>
<keyword evidence="6 7" id="KW-0472">Membrane</keyword>
<evidence type="ECO:0000256" key="2">
    <source>
        <dbReference type="ARBA" id="ARBA00022448"/>
    </source>
</evidence>
<dbReference type="SUPFAM" id="SSF161098">
    <property type="entry name" value="MetI-like"/>
    <property type="match status" value="2"/>
</dbReference>
<name>A0A558HJH0_9GAMM</name>
<keyword evidence="4 7" id="KW-0812">Transmembrane</keyword>
<evidence type="ECO:0000256" key="1">
    <source>
        <dbReference type="ARBA" id="ARBA00004651"/>
    </source>
</evidence>
<dbReference type="PROSITE" id="PS50928">
    <property type="entry name" value="ABC_TM1"/>
    <property type="match status" value="2"/>
</dbReference>
<dbReference type="PANTHER" id="PTHR30183:SF6">
    <property type="entry name" value="INNER MEMBRANE ABC TRANSPORTER PERMEASE PROTEIN YNJC"/>
    <property type="match status" value="1"/>
</dbReference>
<feature type="transmembrane region" description="Helical" evidence="7">
    <location>
        <begin position="226"/>
        <end position="245"/>
    </location>
</feature>
<dbReference type="GO" id="GO:0005886">
    <property type="term" value="C:plasma membrane"/>
    <property type="evidence" value="ECO:0007669"/>
    <property type="project" value="UniProtKB-SubCell"/>
</dbReference>
<feature type="transmembrane region" description="Helical" evidence="7">
    <location>
        <begin position="515"/>
        <end position="538"/>
    </location>
</feature>
<evidence type="ECO:0000256" key="4">
    <source>
        <dbReference type="ARBA" id="ARBA00022692"/>
    </source>
</evidence>
<feature type="transmembrane region" description="Helical" evidence="7">
    <location>
        <begin position="35"/>
        <end position="57"/>
    </location>
</feature>
<feature type="transmembrane region" description="Helical" evidence="7">
    <location>
        <begin position="425"/>
        <end position="444"/>
    </location>
</feature>
<dbReference type="PANTHER" id="PTHR30183">
    <property type="entry name" value="MOLYBDENUM TRANSPORT SYSTEM PERMEASE PROTEIN MODB"/>
    <property type="match status" value="1"/>
</dbReference>
<evidence type="ECO:0000256" key="5">
    <source>
        <dbReference type="ARBA" id="ARBA00022989"/>
    </source>
</evidence>
<keyword evidence="10" id="KW-1185">Reference proteome</keyword>
<evidence type="ECO:0000256" key="3">
    <source>
        <dbReference type="ARBA" id="ARBA00022475"/>
    </source>
</evidence>
<gene>
    <name evidence="9" type="ORF">FQP86_12625</name>
</gene>
<evidence type="ECO:0000313" key="10">
    <source>
        <dbReference type="Proteomes" id="UP000319941"/>
    </source>
</evidence>
<evidence type="ECO:0000256" key="7">
    <source>
        <dbReference type="SAM" id="Phobius"/>
    </source>
</evidence>
<evidence type="ECO:0000313" key="9">
    <source>
        <dbReference type="EMBL" id="TVU69282.1"/>
    </source>
</evidence>
<keyword evidence="3" id="KW-1003">Cell membrane</keyword>
<keyword evidence="2" id="KW-0813">Transport</keyword>
<comment type="caution">
    <text evidence="9">The sequence shown here is derived from an EMBL/GenBank/DDBJ whole genome shotgun (WGS) entry which is preliminary data.</text>
</comment>
<dbReference type="InterPro" id="IPR035906">
    <property type="entry name" value="MetI-like_sf"/>
</dbReference>
<feature type="transmembrane region" description="Helical" evidence="7">
    <location>
        <begin position="456"/>
        <end position="476"/>
    </location>
</feature>
<keyword evidence="5 7" id="KW-1133">Transmembrane helix</keyword>
<dbReference type="CDD" id="cd06261">
    <property type="entry name" value="TM_PBP2"/>
    <property type="match status" value="1"/>
</dbReference>
<feature type="transmembrane region" description="Helical" evidence="7">
    <location>
        <begin position="86"/>
        <end position="111"/>
    </location>
</feature>
<dbReference type="GO" id="GO:0055085">
    <property type="term" value="P:transmembrane transport"/>
    <property type="evidence" value="ECO:0007669"/>
    <property type="project" value="InterPro"/>
</dbReference>
<dbReference type="Gene3D" id="1.10.3720.10">
    <property type="entry name" value="MetI-like"/>
    <property type="match status" value="2"/>
</dbReference>
<feature type="transmembrane region" description="Helical" evidence="7">
    <location>
        <begin position="340"/>
        <end position="362"/>
    </location>
</feature>
<evidence type="ECO:0000259" key="8">
    <source>
        <dbReference type="PROSITE" id="PS50928"/>
    </source>
</evidence>
<feature type="domain" description="ABC transmembrane type-1" evidence="8">
    <location>
        <begin position="391"/>
        <end position="577"/>
    </location>
</feature>
<dbReference type="Proteomes" id="UP000319941">
    <property type="component" value="Unassembled WGS sequence"/>
</dbReference>
<dbReference type="EMBL" id="VNFH01000008">
    <property type="protein sequence ID" value="TVU69282.1"/>
    <property type="molecule type" value="Genomic_DNA"/>
</dbReference>
<dbReference type="OrthoDB" id="7852521at2"/>
<feature type="domain" description="ABC transmembrane type-1" evidence="8">
    <location>
        <begin position="86"/>
        <end position="296"/>
    </location>
</feature>
<feature type="transmembrane region" description="Helical" evidence="7">
    <location>
        <begin position="170"/>
        <end position="189"/>
    </location>
</feature>
<feature type="transmembrane region" description="Helical" evidence="7">
    <location>
        <begin position="276"/>
        <end position="299"/>
    </location>
</feature>
<sequence length="591" mass="63076">MGATLSQLIQLITGRRRAESGTASLSLTPARVLRWLVLLLLLGPTALGLAGLVAPAFGLWPTLGFENISGVAWQRWWALPGLADGFRLTLISGIGGTLLAILLTLGWLSAAAGTPFGERLERLLAPVLAMPHLALALGLLWLAAPSGVLMRLLLAPFEVLVPPQFPLPDAHGITLAIGLALKEAPFLMLMAQTALSRLPVTAQMQAGQALGYSLPQLRWRILMPQVMRAIALPIGAVLAYSLAVVDVAQVLGPTRTPTLAVRLVELWRDSDPTARLPASVGALVLALLVIVTMALGAALGRQLLNWHRDWTLNTPPPGMPDVPGSSGSARLDSIGRAIRVMLGIVTVISLLAFAVIALQSLARVWFFPSLLPTRWGLESWQQALAGLGDAFTNSLWLAVLVATLSVILSIAVFERERESGRLRGFIVCLYLPLLLPQASFLFGFQVGWLSLGANPGWPGVVIGHLLFALPYAWLTLAGPWARFDVRLEQAARLLGSSRLEVLIGIRLRLMLRPLAISWAVAFAVSIAQYVPTVVLGGGRVPTLTTETLALATGADPRLTAVAACLQACLPLLIFLLARWVPAGRAVTPTRG</sequence>